<feature type="transmembrane region" description="Helical" evidence="1">
    <location>
        <begin position="252"/>
        <end position="274"/>
    </location>
</feature>
<dbReference type="OrthoDB" id="10182at2157"/>
<feature type="transmembrane region" description="Helical" evidence="1">
    <location>
        <begin position="211"/>
        <end position="231"/>
    </location>
</feature>
<dbReference type="HOGENOM" id="CLU_061498_0_0_2"/>
<dbReference type="EMBL" id="CP002839">
    <property type="protein sequence ID" value="AEH35937.1"/>
    <property type="molecule type" value="Genomic_DNA"/>
</dbReference>
<feature type="transmembrane region" description="Helical" evidence="1">
    <location>
        <begin position="280"/>
        <end position="299"/>
    </location>
</feature>
<dbReference type="Pfam" id="PF01569">
    <property type="entry name" value="PAP2"/>
    <property type="match status" value="1"/>
</dbReference>
<dbReference type="RefSeq" id="WP_013878834.1">
    <property type="nucleotide sequence ID" value="NC_015666.1"/>
</dbReference>
<keyword evidence="1" id="KW-0812">Transmembrane</keyword>
<dbReference type="STRING" id="797210.Halxa_1304"/>
<dbReference type="AlphaFoldDB" id="F8DBW1"/>
<dbReference type="InterPro" id="IPR000326">
    <property type="entry name" value="PAP2/HPO"/>
</dbReference>
<dbReference type="GeneID" id="10796274"/>
<dbReference type="PANTHER" id="PTHR14969:SF13">
    <property type="entry name" value="AT30094P"/>
    <property type="match status" value="1"/>
</dbReference>
<reference evidence="3 4" key="1">
    <citation type="journal article" date="2012" name="Stand. Genomic Sci.">
        <title>Complete genome sequence of Halopiger xanaduensis type strain (SH-6(T)).</title>
        <authorList>
            <person name="Anderson I."/>
            <person name="Tindall B.J."/>
            <person name="Rohde M."/>
            <person name="Lucas S."/>
            <person name="Han J."/>
            <person name="Lapidus A."/>
            <person name="Cheng J.F."/>
            <person name="Goodwin L."/>
            <person name="Pitluck S."/>
            <person name="Peters L."/>
            <person name="Pati A."/>
            <person name="Mikhailova N."/>
            <person name="Pagani I."/>
            <person name="Teshima H."/>
            <person name="Han C."/>
            <person name="Tapia R."/>
            <person name="Land M."/>
            <person name="Woyke T."/>
            <person name="Klenk H.P."/>
            <person name="Kyrpides N."/>
            <person name="Ivanova N."/>
        </authorList>
    </citation>
    <scope>NUCLEOTIDE SEQUENCE [LARGE SCALE GENOMIC DNA]</scope>
    <source>
        <strain evidence="4">DSM 18323 / JCM 14033 / SH-6</strain>
    </source>
</reference>
<keyword evidence="4" id="KW-1185">Reference proteome</keyword>
<dbReference type="Proteomes" id="UP000006794">
    <property type="component" value="Chromosome"/>
</dbReference>
<organism evidence="3 4">
    <name type="scientific">Halopiger xanaduensis (strain DSM 18323 / JCM 14033 / SH-6)</name>
    <dbReference type="NCBI Taxonomy" id="797210"/>
    <lineage>
        <taxon>Archaea</taxon>
        <taxon>Methanobacteriati</taxon>
        <taxon>Methanobacteriota</taxon>
        <taxon>Stenosarchaea group</taxon>
        <taxon>Halobacteria</taxon>
        <taxon>Halobacteriales</taxon>
        <taxon>Natrialbaceae</taxon>
        <taxon>Halopiger</taxon>
    </lineage>
</organism>
<feature type="transmembrane region" description="Helical" evidence="1">
    <location>
        <begin position="106"/>
        <end position="124"/>
    </location>
</feature>
<dbReference type="SMART" id="SM00014">
    <property type="entry name" value="acidPPc"/>
    <property type="match status" value="1"/>
</dbReference>
<name>F8DBW1_HALXS</name>
<keyword evidence="1" id="KW-0472">Membrane</keyword>
<evidence type="ECO:0000259" key="2">
    <source>
        <dbReference type="SMART" id="SM00014"/>
    </source>
</evidence>
<feature type="transmembrane region" description="Helical" evidence="1">
    <location>
        <begin position="54"/>
        <end position="74"/>
    </location>
</feature>
<keyword evidence="1" id="KW-1133">Transmembrane helix</keyword>
<dbReference type="PANTHER" id="PTHR14969">
    <property type="entry name" value="SPHINGOSINE-1-PHOSPHATE PHOSPHOHYDROLASE"/>
    <property type="match status" value="1"/>
</dbReference>
<evidence type="ECO:0000313" key="3">
    <source>
        <dbReference type="EMBL" id="AEH35937.1"/>
    </source>
</evidence>
<accession>F8DBW1</accession>
<feature type="transmembrane region" description="Helical" evidence="1">
    <location>
        <begin position="18"/>
        <end position="45"/>
    </location>
</feature>
<protein>
    <submittedName>
        <fullName evidence="3">Phosphoesterase PA-phosphatase related protein</fullName>
    </submittedName>
</protein>
<gene>
    <name evidence="3" type="ordered locus">Halxa_1304</name>
</gene>
<feature type="domain" description="Phosphatidic acid phosphatase type 2/haloperoxidase" evidence="2">
    <location>
        <begin position="54"/>
        <end position="176"/>
    </location>
</feature>
<evidence type="ECO:0000256" key="1">
    <source>
        <dbReference type="SAM" id="Phobius"/>
    </source>
</evidence>
<dbReference type="InterPro" id="IPR036938">
    <property type="entry name" value="PAP2/HPO_sf"/>
</dbReference>
<feature type="transmembrane region" description="Helical" evidence="1">
    <location>
        <begin position="136"/>
        <end position="155"/>
    </location>
</feature>
<evidence type="ECO:0000313" key="4">
    <source>
        <dbReference type="Proteomes" id="UP000006794"/>
    </source>
</evidence>
<dbReference type="KEGG" id="hxa:Halxa_1304"/>
<dbReference type="SUPFAM" id="SSF48317">
    <property type="entry name" value="Acid phosphatase/Vanadium-dependent haloperoxidase"/>
    <property type="match status" value="1"/>
</dbReference>
<sequence length="309" mass="32400">MTRGIAEFDPIRELVPEWAAIVVALLTQLGDVWFLTLLVGGFYLYRTDDREEGAVLVGLLLAGFGILLALKYAFALPRPDRTLVQLETLPAVVRPLYEATGTADGYGFPSGHAFMTTVVYVSLAGRLSIGTARQRLLGAATVIAVVCLSRVALGVHYLVDVAAGAAGGLLLVLAAEWLLDRYAADRGTAAFALAVLASASAALIASDDPDAVLLLGASLGAFGGWQLVRLGERLPERDRDRRSRSRTDRRPAIRIGLAIGAFAPLAGALVYFGLVSMPVPAASGALGFGLAAVLAAPVLHTLRSRPSGI</sequence>
<proteinExistence type="predicted"/>
<feature type="transmembrane region" description="Helical" evidence="1">
    <location>
        <begin position="161"/>
        <end position="179"/>
    </location>
</feature>
<dbReference type="Gene3D" id="1.20.144.10">
    <property type="entry name" value="Phosphatidic acid phosphatase type 2/haloperoxidase"/>
    <property type="match status" value="1"/>
</dbReference>
<feature type="transmembrane region" description="Helical" evidence="1">
    <location>
        <begin position="186"/>
        <end position="205"/>
    </location>
</feature>
<dbReference type="eggNOG" id="arCOG03058">
    <property type="taxonomic scope" value="Archaea"/>
</dbReference>